<proteinExistence type="predicted"/>
<keyword evidence="2" id="KW-1185">Reference proteome</keyword>
<sequence length="312" mass="33853">MKLKQSAAIASSISCASLFSQHAFAFTVAPHNHQQRNIVTTSLSDRSLANPYNQQTLLNSNSFQRIQPDVPNSVRCYASSKKNESNFLSKAIDKIKDLNPFKKKEAITRKEQAKEEVSSSIDTMFKDAPLGVRMMGKMMKPLVGNLVGNLAQAMEDQNRAMEDLMNDAKYFIVADSNAMRSLGLGSDGTIEVSTPFSQSSSTVSINGKTESRIQASFQVMSTSSRGMGGGVATMSAVNGSIDSLYLNVNGRNIMIDTTKSAGSSASYDSTSGQTIVDDFDWKAKKASDGIGKNHNRKGDVIDAEFVDKKVNR</sequence>
<dbReference type="EMBL" id="BLLK01000028">
    <property type="protein sequence ID" value="GFH48549.1"/>
    <property type="molecule type" value="Genomic_DNA"/>
</dbReference>
<comment type="caution">
    <text evidence="1">The sequence shown here is derived from an EMBL/GenBank/DDBJ whole genome shotgun (WGS) entry which is preliminary data.</text>
</comment>
<evidence type="ECO:0000313" key="2">
    <source>
        <dbReference type="Proteomes" id="UP001054902"/>
    </source>
</evidence>
<evidence type="ECO:0000313" key="1">
    <source>
        <dbReference type="EMBL" id="GFH48549.1"/>
    </source>
</evidence>
<name>A0AAD3CMN9_9STRA</name>
<dbReference type="PROSITE" id="PS51257">
    <property type="entry name" value="PROKAR_LIPOPROTEIN"/>
    <property type="match status" value="1"/>
</dbReference>
<reference evidence="1 2" key="1">
    <citation type="journal article" date="2021" name="Sci. Rep.">
        <title>The genome of the diatom Chaetoceros tenuissimus carries an ancient integrated fragment of an extant virus.</title>
        <authorList>
            <person name="Hongo Y."/>
            <person name="Kimura K."/>
            <person name="Takaki Y."/>
            <person name="Yoshida Y."/>
            <person name="Baba S."/>
            <person name="Kobayashi G."/>
            <person name="Nagasaki K."/>
            <person name="Hano T."/>
            <person name="Tomaru Y."/>
        </authorList>
    </citation>
    <scope>NUCLEOTIDE SEQUENCE [LARGE SCALE GENOMIC DNA]</scope>
    <source>
        <strain evidence="1 2">NIES-3715</strain>
    </source>
</reference>
<dbReference type="Proteomes" id="UP001054902">
    <property type="component" value="Unassembled WGS sequence"/>
</dbReference>
<organism evidence="1 2">
    <name type="scientific">Chaetoceros tenuissimus</name>
    <dbReference type="NCBI Taxonomy" id="426638"/>
    <lineage>
        <taxon>Eukaryota</taxon>
        <taxon>Sar</taxon>
        <taxon>Stramenopiles</taxon>
        <taxon>Ochrophyta</taxon>
        <taxon>Bacillariophyta</taxon>
        <taxon>Coscinodiscophyceae</taxon>
        <taxon>Chaetocerotophycidae</taxon>
        <taxon>Chaetocerotales</taxon>
        <taxon>Chaetocerotaceae</taxon>
        <taxon>Chaetoceros</taxon>
    </lineage>
</organism>
<dbReference type="AlphaFoldDB" id="A0AAD3CMN9"/>
<accession>A0AAD3CMN9</accession>
<gene>
    <name evidence="1" type="ORF">CTEN210_05025</name>
</gene>
<protein>
    <submittedName>
        <fullName evidence="1">Uncharacterized protein</fullName>
    </submittedName>
</protein>